<feature type="region of interest" description="Disordered" evidence="3">
    <location>
        <begin position="1"/>
        <end position="74"/>
    </location>
</feature>
<keyword evidence="1 2" id="KW-0694">RNA-binding</keyword>
<dbReference type="Pfam" id="PF00076">
    <property type="entry name" value="RRM_1"/>
    <property type="match status" value="1"/>
</dbReference>
<dbReference type="GO" id="GO:0003723">
    <property type="term" value="F:RNA binding"/>
    <property type="evidence" value="ECO:0007669"/>
    <property type="project" value="UniProtKB-UniRule"/>
</dbReference>
<evidence type="ECO:0000256" key="3">
    <source>
        <dbReference type="SAM" id="MobiDB-lite"/>
    </source>
</evidence>
<dbReference type="Gene3D" id="3.30.70.330">
    <property type="match status" value="1"/>
</dbReference>
<dbReference type="InterPro" id="IPR035979">
    <property type="entry name" value="RBD_domain_sf"/>
</dbReference>
<evidence type="ECO:0000313" key="6">
    <source>
        <dbReference type="Proteomes" id="UP000245464"/>
    </source>
</evidence>
<dbReference type="InterPro" id="IPR052462">
    <property type="entry name" value="SLIRP/GR-RBP-like"/>
</dbReference>
<feature type="region of interest" description="Disordered" evidence="3">
    <location>
        <begin position="119"/>
        <end position="254"/>
    </location>
</feature>
<dbReference type="PROSITE" id="PS50102">
    <property type="entry name" value="RRM"/>
    <property type="match status" value="1"/>
</dbReference>
<gene>
    <name evidence="5" type="ORF">PtrM4_041090</name>
</gene>
<sequence>MEYENEQRGYDDEPRGYERDRSRSPRGDRRDDGARARSASPGGRDSRGPPPERRNDDDESRNSGSNLFVTGIHPTLSEDEVTRLFEKYGEVEQCNIMRDPHTKESRGFGFVKMVTSEQADAAKEGLQGEVHQGRTLSIEKARRARPRTPTPGKYYGPPKREFGGRGGRGGPRGYGDRYSDDRRGGYGRRDDYGSRGSRYDDRGYGGGGRRDDYGPRGVDRYASDRSYGGRDGAAGAYDAPPPREAYGGGGGGRS</sequence>
<organism evidence="5 6">
    <name type="scientific">Pyrenophora tritici-repentis</name>
    <dbReference type="NCBI Taxonomy" id="45151"/>
    <lineage>
        <taxon>Eukaryota</taxon>
        <taxon>Fungi</taxon>
        <taxon>Dikarya</taxon>
        <taxon>Ascomycota</taxon>
        <taxon>Pezizomycotina</taxon>
        <taxon>Dothideomycetes</taxon>
        <taxon>Pleosporomycetidae</taxon>
        <taxon>Pleosporales</taxon>
        <taxon>Pleosporineae</taxon>
        <taxon>Pleosporaceae</taxon>
        <taxon>Pyrenophora</taxon>
    </lineage>
</organism>
<feature type="compositionally biased region" description="Basic and acidic residues" evidence="3">
    <location>
        <begin position="44"/>
        <end position="56"/>
    </location>
</feature>
<protein>
    <submittedName>
        <fullName evidence="5">RNA-binding protein (RRM domain)</fullName>
    </submittedName>
</protein>
<dbReference type="GeneID" id="6345540"/>
<dbReference type="AlphaFoldDB" id="A0A834RJK4"/>
<dbReference type="KEGG" id="ptrr:6345540"/>
<accession>A0A834RJK4</accession>
<dbReference type="RefSeq" id="XP_065958965.1">
    <property type="nucleotide sequence ID" value="XM_066104401.1"/>
</dbReference>
<proteinExistence type="predicted"/>
<name>A0A834RJK4_9PLEO</name>
<dbReference type="Proteomes" id="UP000245464">
    <property type="component" value="Chromosome 10"/>
</dbReference>
<dbReference type="SUPFAM" id="SSF54928">
    <property type="entry name" value="RNA-binding domain, RBD"/>
    <property type="match status" value="1"/>
</dbReference>
<dbReference type="SMART" id="SM00360">
    <property type="entry name" value="RRM"/>
    <property type="match status" value="1"/>
</dbReference>
<feature type="compositionally biased region" description="Basic and acidic residues" evidence="3">
    <location>
        <begin position="174"/>
        <end position="223"/>
    </location>
</feature>
<dbReference type="InterPro" id="IPR012677">
    <property type="entry name" value="Nucleotide-bd_a/b_plait_sf"/>
</dbReference>
<evidence type="ECO:0000313" key="5">
    <source>
        <dbReference type="EMBL" id="KAF7564675.1"/>
    </source>
</evidence>
<comment type="caution">
    <text evidence="5">The sequence shown here is derived from an EMBL/GenBank/DDBJ whole genome shotgun (WGS) entry which is preliminary data.</text>
</comment>
<evidence type="ECO:0000259" key="4">
    <source>
        <dbReference type="PROSITE" id="PS50102"/>
    </source>
</evidence>
<feature type="domain" description="RRM" evidence="4">
    <location>
        <begin position="65"/>
        <end position="143"/>
    </location>
</feature>
<feature type="compositionally biased region" description="Gly residues" evidence="3">
    <location>
        <begin position="164"/>
        <end position="173"/>
    </location>
</feature>
<dbReference type="PANTHER" id="PTHR48027">
    <property type="entry name" value="HETEROGENEOUS NUCLEAR RIBONUCLEOPROTEIN 87F-RELATED"/>
    <property type="match status" value="1"/>
</dbReference>
<evidence type="ECO:0000256" key="2">
    <source>
        <dbReference type="PROSITE-ProRule" id="PRU00176"/>
    </source>
</evidence>
<feature type="compositionally biased region" description="Basic and acidic residues" evidence="3">
    <location>
        <begin position="1"/>
        <end position="35"/>
    </location>
</feature>
<dbReference type="EMBL" id="NQIK02000010">
    <property type="protein sequence ID" value="KAF7564675.1"/>
    <property type="molecule type" value="Genomic_DNA"/>
</dbReference>
<dbReference type="CDD" id="cd00590">
    <property type="entry name" value="RRM_SF"/>
    <property type="match status" value="1"/>
</dbReference>
<evidence type="ECO:0000256" key="1">
    <source>
        <dbReference type="ARBA" id="ARBA00022884"/>
    </source>
</evidence>
<reference evidence="5" key="1">
    <citation type="journal article" date="2018" name="BMC Genomics">
        <title>Comparative genomics of the wheat fungal pathogen Pyrenophora tritici-repentis reveals chromosomal variations and genome plasticity.</title>
        <authorList>
            <person name="Moolhuijzen P."/>
            <person name="See P.T."/>
            <person name="Hane J.K."/>
            <person name="Shi G."/>
            <person name="Liu Z."/>
            <person name="Oliver R.P."/>
            <person name="Moffat C.S."/>
        </authorList>
    </citation>
    <scope>NUCLEOTIDE SEQUENCE [LARGE SCALE GENOMIC DNA]</scope>
    <source>
        <strain evidence="5">M4</strain>
    </source>
</reference>
<dbReference type="InterPro" id="IPR000504">
    <property type="entry name" value="RRM_dom"/>
</dbReference>